<dbReference type="Proteomes" id="UP001056120">
    <property type="component" value="Linkage Group LG03"/>
</dbReference>
<gene>
    <name evidence="1" type="ORF">L1987_08211</name>
</gene>
<name>A0ACB9JL52_9ASTR</name>
<sequence>MECNKDEALRAKEISEAKLVEKDFVGAKKFAQKADKLCHGLEGVSQLLVILDVYISSEKKINGEPDWYGVLGVGPRADDETIRKNYKKLALFLHPDKNKSVGAEGAFKLVSQAWTLLSDKIRRKVYDQKRNPRPIYQPVTVNQKTSASTTQPVQTIPRPPNANTFWTSCLRCSMRFEYLRVYLNQKIVCPSCREPFWAIESSAPPMNHHSTMTHPQRHNPNTNLHVNRQQGPSSNTSAVNHVNVQKGPSLNTSVVNRFKNPHEAKIDAMRHQTSSSGLCSAKSNGTLKRKRVAEQSSVLHVSNAYAKVNSGGQKVKVDNSRRELSQAEIRIMLMTKARKEILKKMDEWDVERASKKENSVKKHGEQIIVNDTSKVKDVKAPLIDTTNTDYMDPDVADVKATLMSVPDPDFHDFDMDRTERSFGENQVWAAYDDDDGMPRYYALIHNVISKKPFKMQISWLNSKTNSELGPIDWVSSGFPKTSGDFRISKHESNTTLNSFSHKVQWAKGKKGVIKIYPKKGDVWALYRNWSPSWNEFTPDEVIHKYDMVSILEDFNEEKGVTVAPLVKISGEESVNVPEGCLELDPAALPLELLQTTIAPKVKEVEEGSCKKPEVKEVITYSRKKGKKSETARTSLNRYLCTDQILLNTQKRPMDWKYSRYNLRCFLPLGLCMHSAFPRC</sequence>
<accession>A0ACB9JL52</accession>
<reference evidence="2" key="1">
    <citation type="journal article" date="2022" name="Mol. Ecol. Resour.">
        <title>The genomes of chicory, endive, great burdock and yacon provide insights into Asteraceae palaeo-polyploidization history and plant inulin production.</title>
        <authorList>
            <person name="Fan W."/>
            <person name="Wang S."/>
            <person name="Wang H."/>
            <person name="Wang A."/>
            <person name="Jiang F."/>
            <person name="Liu H."/>
            <person name="Zhao H."/>
            <person name="Xu D."/>
            <person name="Zhang Y."/>
        </authorList>
    </citation>
    <scope>NUCLEOTIDE SEQUENCE [LARGE SCALE GENOMIC DNA]</scope>
    <source>
        <strain evidence="2">cv. Yunnan</strain>
    </source>
</reference>
<keyword evidence="2" id="KW-1185">Reference proteome</keyword>
<reference evidence="1 2" key="2">
    <citation type="journal article" date="2022" name="Mol. Ecol. Resour.">
        <title>The genomes of chicory, endive, great burdock and yacon provide insights into Asteraceae paleo-polyploidization history and plant inulin production.</title>
        <authorList>
            <person name="Fan W."/>
            <person name="Wang S."/>
            <person name="Wang H."/>
            <person name="Wang A."/>
            <person name="Jiang F."/>
            <person name="Liu H."/>
            <person name="Zhao H."/>
            <person name="Xu D."/>
            <person name="Zhang Y."/>
        </authorList>
    </citation>
    <scope>NUCLEOTIDE SEQUENCE [LARGE SCALE GENOMIC DNA]</scope>
    <source>
        <strain evidence="2">cv. Yunnan</strain>
        <tissue evidence="1">Leaves</tissue>
    </source>
</reference>
<proteinExistence type="predicted"/>
<evidence type="ECO:0000313" key="2">
    <source>
        <dbReference type="Proteomes" id="UP001056120"/>
    </source>
</evidence>
<comment type="caution">
    <text evidence="1">The sequence shown here is derived from an EMBL/GenBank/DDBJ whole genome shotgun (WGS) entry which is preliminary data.</text>
</comment>
<evidence type="ECO:0000313" key="1">
    <source>
        <dbReference type="EMBL" id="KAI3820663.1"/>
    </source>
</evidence>
<dbReference type="EMBL" id="CM042020">
    <property type="protein sequence ID" value="KAI3820663.1"/>
    <property type="molecule type" value="Genomic_DNA"/>
</dbReference>
<organism evidence="1 2">
    <name type="scientific">Smallanthus sonchifolius</name>
    <dbReference type="NCBI Taxonomy" id="185202"/>
    <lineage>
        <taxon>Eukaryota</taxon>
        <taxon>Viridiplantae</taxon>
        <taxon>Streptophyta</taxon>
        <taxon>Embryophyta</taxon>
        <taxon>Tracheophyta</taxon>
        <taxon>Spermatophyta</taxon>
        <taxon>Magnoliopsida</taxon>
        <taxon>eudicotyledons</taxon>
        <taxon>Gunneridae</taxon>
        <taxon>Pentapetalae</taxon>
        <taxon>asterids</taxon>
        <taxon>campanulids</taxon>
        <taxon>Asterales</taxon>
        <taxon>Asteraceae</taxon>
        <taxon>Asteroideae</taxon>
        <taxon>Heliantheae alliance</taxon>
        <taxon>Millerieae</taxon>
        <taxon>Smallanthus</taxon>
    </lineage>
</organism>
<protein>
    <submittedName>
        <fullName evidence="1">Uncharacterized protein</fullName>
    </submittedName>
</protein>